<dbReference type="Pfam" id="PF00240">
    <property type="entry name" value="ubiquitin"/>
    <property type="match status" value="5"/>
</dbReference>
<dbReference type="AlphaFoldDB" id="A0A8S1MJU0"/>
<reference evidence="2" key="1">
    <citation type="submission" date="2021-01" db="EMBL/GenBank/DDBJ databases">
        <authorList>
            <consortium name="Genoscope - CEA"/>
            <person name="William W."/>
        </authorList>
    </citation>
    <scope>NUCLEOTIDE SEQUENCE</scope>
</reference>
<dbReference type="EMBL" id="CAJJDN010000036">
    <property type="protein sequence ID" value="CAD8077823.1"/>
    <property type="molecule type" value="Genomic_DNA"/>
</dbReference>
<evidence type="ECO:0000313" key="3">
    <source>
        <dbReference type="Proteomes" id="UP000692954"/>
    </source>
</evidence>
<dbReference type="Proteomes" id="UP000692954">
    <property type="component" value="Unassembled WGS sequence"/>
</dbReference>
<dbReference type="PROSITE" id="PS50053">
    <property type="entry name" value="UBIQUITIN_2"/>
    <property type="match status" value="3"/>
</dbReference>
<dbReference type="OrthoDB" id="419317at2759"/>
<feature type="domain" description="Ubiquitin-like" evidence="1">
    <location>
        <begin position="293"/>
        <end position="360"/>
    </location>
</feature>
<dbReference type="InterPro" id="IPR000626">
    <property type="entry name" value="Ubiquitin-like_dom"/>
</dbReference>
<feature type="domain" description="Ubiquitin-like" evidence="1">
    <location>
        <begin position="140"/>
        <end position="218"/>
    </location>
</feature>
<gene>
    <name evidence="2" type="ORF">PSON_ATCC_30995.1.T0360344</name>
</gene>
<accession>A0A8S1MJU0</accession>
<comment type="caution">
    <text evidence="2">The sequence shown here is derived from an EMBL/GenBank/DDBJ whole genome shotgun (WGS) entry which is preliminary data.</text>
</comment>
<dbReference type="PANTHER" id="PTHR10666">
    <property type="entry name" value="UBIQUITIN"/>
    <property type="match status" value="1"/>
</dbReference>
<evidence type="ECO:0000259" key="1">
    <source>
        <dbReference type="PROSITE" id="PS50053"/>
    </source>
</evidence>
<protein>
    <recommendedName>
        <fullName evidence="1">Ubiquitin-like domain-containing protein</fullName>
    </recommendedName>
</protein>
<dbReference type="CDD" id="cd17039">
    <property type="entry name" value="Ubl_ubiquitin_like"/>
    <property type="match status" value="3"/>
</dbReference>
<organism evidence="2 3">
    <name type="scientific">Paramecium sonneborni</name>
    <dbReference type="NCBI Taxonomy" id="65129"/>
    <lineage>
        <taxon>Eukaryota</taxon>
        <taxon>Sar</taxon>
        <taxon>Alveolata</taxon>
        <taxon>Ciliophora</taxon>
        <taxon>Intramacronucleata</taxon>
        <taxon>Oligohymenophorea</taxon>
        <taxon>Peniculida</taxon>
        <taxon>Parameciidae</taxon>
        <taxon>Paramecium</taxon>
    </lineage>
</organism>
<dbReference type="InterPro" id="IPR050158">
    <property type="entry name" value="Ubiquitin_ubiquitin-like"/>
</dbReference>
<proteinExistence type="predicted"/>
<keyword evidence="3" id="KW-1185">Reference proteome</keyword>
<dbReference type="SMART" id="SM00213">
    <property type="entry name" value="UBQ"/>
    <property type="match status" value="5"/>
</dbReference>
<sequence length="442" mass="52710">MQISNSDNSINTFQALSQQMNNQFTYEVLKDQNLSLNNNHNNLYDKEENQKDEMTFSKQGNLFNVNHPYFYEDRKIQIFVQIPNGRILSFDVNKNEEYLQQITGQILQREGIPPDRQKLYLGPKFLNKINSKTIQKNSTLHLKINCSNNIIVIYNNKRHIIKVNLNDCVCEIKHQLSINFNYPINSQVLYYKNIQLQENIKLFYYKIQKHSIVLLKLKNLIYINQASKNRKIMVNLDEKLTIKNLKTRLNQKYCDLGDFHLIYKNQILKNENLLLFYDISDFSILELVELKYIKFSIQTQSISLQIKKEQYETIQDIKNEIESQSKFPVDKQHLFYKGKELESNLRIVDCNIEEDSKLYLFNNLKTLYEITIIDSDDFDDFIIKINPNNKVYELKQKISDNYSLMSPDFYILRYNGKILKDEKDLSYYNIQNFDIIFIESQI</sequence>
<feature type="domain" description="Ubiquitin-like" evidence="1">
    <location>
        <begin position="368"/>
        <end position="438"/>
    </location>
</feature>
<evidence type="ECO:0000313" key="2">
    <source>
        <dbReference type="EMBL" id="CAD8077823.1"/>
    </source>
</evidence>
<name>A0A8S1MJU0_9CILI</name>